<dbReference type="EMBL" id="BAABHS010000009">
    <property type="protein sequence ID" value="GAA4964193.1"/>
    <property type="molecule type" value="Genomic_DNA"/>
</dbReference>
<keyword evidence="1" id="KW-0732">Signal</keyword>
<sequence length="380" mass="37980">MTSLVRRLAAGLGAGAIMATGLMAIAPAASAGTITPSVDCFVEALNKHFTGPQQIDLSVTPNPADPGASVTANVKLGASPATSPVPLTGVQVTPSITLQLGGGASGTVTVTGPTTTMDVAQNAPITPPPYAGQLTIPATAAGDVTFTPVKLVTTVFIPSYNITQVTPCDITSGGGVAETVTVKTPQPEVPTLSADPGTVEPGGSAALAGVNWAPNTPATPELCDAAGANCNPAGISANTLAVAADGKLGGSVTVAAGTADGSYTVKVTNGAKSATAPITVKKKEIPVPQRKITLSKTSIRPWSFVKVTGENFTPNTLVAIIGVNGTTPVANFSAAWAGSDGKFCTYILVTSTKVNSITAAEIDTSFKFDKVAIAPITVKW</sequence>
<organism evidence="2 3">
    <name type="scientific">Yinghuangia aomiensis</name>
    <dbReference type="NCBI Taxonomy" id="676205"/>
    <lineage>
        <taxon>Bacteria</taxon>
        <taxon>Bacillati</taxon>
        <taxon>Actinomycetota</taxon>
        <taxon>Actinomycetes</taxon>
        <taxon>Kitasatosporales</taxon>
        <taxon>Streptomycetaceae</taxon>
        <taxon>Yinghuangia</taxon>
    </lineage>
</organism>
<evidence type="ECO:0000313" key="2">
    <source>
        <dbReference type="EMBL" id="GAA4964193.1"/>
    </source>
</evidence>
<feature type="signal peptide" evidence="1">
    <location>
        <begin position="1"/>
        <end position="31"/>
    </location>
</feature>
<accession>A0ABP9H8S0</accession>
<dbReference type="Proteomes" id="UP001500466">
    <property type="component" value="Unassembled WGS sequence"/>
</dbReference>
<name>A0ABP9H8S0_9ACTN</name>
<gene>
    <name evidence="2" type="ORF">GCM10023205_30300</name>
</gene>
<feature type="chain" id="PRO_5045785800" description="IPT/TIG domain-containing protein" evidence="1">
    <location>
        <begin position="32"/>
        <end position="380"/>
    </location>
</feature>
<proteinExistence type="predicted"/>
<keyword evidence="3" id="KW-1185">Reference proteome</keyword>
<evidence type="ECO:0008006" key="4">
    <source>
        <dbReference type="Google" id="ProtNLM"/>
    </source>
</evidence>
<evidence type="ECO:0000256" key="1">
    <source>
        <dbReference type="SAM" id="SignalP"/>
    </source>
</evidence>
<reference evidence="3" key="1">
    <citation type="journal article" date="2019" name="Int. J. Syst. Evol. Microbiol.">
        <title>The Global Catalogue of Microorganisms (GCM) 10K type strain sequencing project: providing services to taxonomists for standard genome sequencing and annotation.</title>
        <authorList>
            <consortium name="The Broad Institute Genomics Platform"/>
            <consortium name="The Broad Institute Genome Sequencing Center for Infectious Disease"/>
            <person name="Wu L."/>
            <person name="Ma J."/>
        </authorList>
    </citation>
    <scope>NUCLEOTIDE SEQUENCE [LARGE SCALE GENOMIC DNA]</scope>
    <source>
        <strain evidence="3">JCM 17986</strain>
    </source>
</reference>
<evidence type="ECO:0000313" key="3">
    <source>
        <dbReference type="Proteomes" id="UP001500466"/>
    </source>
</evidence>
<comment type="caution">
    <text evidence="2">The sequence shown here is derived from an EMBL/GenBank/DDBJ whole genome shotgun (WGS) entry which is preliminary data.</text>
</comment>
<dbReference type="RefSeq" id="WP_345675970.1">
    <property type="nucleotide sequence ID" value="NZ_BAABHS010000009.1"/>
</dbReference>
<protein>
    <recommendedName>
        <fullName evidence="4">IPT/TIG domain-containing protein</fullName>
    </recommendedName>
</protein>